<name>A0A4R0IWP1_9ACTN</name>
<gene>
    <name evidence="2" type="ORF">E0H92_25505</name>
</gene>
<dbReference type="GO" id="GO:0016740">
    <property type="term" value="F:transferase activity"/>
    <property type="evidence" value="ECO:0007669"/>
    <property type="project" value="UniProtKB-KW"/>
</dbReference>
<sequence length="394" mass="43463">MELKTVEALVSVGDRYVGRAPAFDVEPAWWAEVEAITRHLDELLGVRTVVLRLVHADEAVIGRGGRVVYHVQALDEPRYGVLDETPLPGWDAIIAPDPLRSTWAEIDGPGRLIEWAQTIVGPHDAVQVKTWNLSCLIRFPGAWAKATSRFGSIDADIIQHVHRYDATLAPAVLGQSTDNRWSLLAHAPGTDCWEPDQATVDNVVSRWVAAQAALASEAATLAAPRLLPEELVAEVTRLLPRVTLSPGESADVEQLIQKLPGIVDELDAAGLPITVVHGDFHPGNWRSDGTNRVIVDWADAFIGHPALDVQRLHDFLPAEKHPHVTDVWCAAWKNHAPSSDPLRAIRPMKILGYLTYALTYQRFLDNIEPAERVYHQDDPVICLRAAADALRGWV</sequence>
<organism evidence="2 3">
    <name type="scientific">Kribbella speibonae</name>
    <dbReference type="NCBI Taxonomy" id="1572660"/>
    <lineage>
        <taxon>Bacteria</taxon>
        <taxon>Bacillati</taxon>
        <taxon>Actinomycetota</taxon>
        <taxon>Actinomycetes</taxon>
        <taxon>Propionibacteriales</taxon>
        <taxon>Kribbellaceae</taxon>
        <taxon>Kribbella</taxon>
    </lineage>
</organism>
<dbReference type="InterPro" id="IPR011009">
    <property type="entry name" value="Kinase-like_dom_sf"/>
</dbReference>
<feature type="domain" description="Aminoglycoside phosphotransferase" evidence="1">
    <location>
        <begin position="155"/>
        <end position="334"/>
    </location>
</feature>
<dbReference type="RefSeq" id="WP_131497948.1">
    <property type="nucleotide sequence ID" value="NZ_SJKC01000003.1"/>
</dbReference>
<dbReference type="Gene3D" id="3.90.1200.10">
    <property type="match status" value="1"/>
</dbReference>
<dbReference type="Proteomes" id="UP000294225">
    <property type="component" value="Unassembled WGS sequence"/>
</dbReference>
<reference evidence="2 3" key="1">
    <citation type="submission" date="2019-02" db="EMBL/GenBank/DDBJ databases">
        <title>Kribbella capetownensis sp. nov. and Kribbella speibonae sp. nov., isolated from soil.</title>
        <authorList>
            <person name="Curtis S.M."/>
            <person name="Norton I."/>
            <person name="Everest G.J."/>
            <person name="Meyers P.R."/>
        </authorList>
    </citation>
    <scope>NUCLEOTIDE SEQUENCE [LARGE SCALE GENOMIC DNA]</scope>
    <source>
        <strain evidence="2 3">YM55</strain>
    </source>
</reference>
<dbReference type="InterPro" id="IPR002575">
    <property type="entry name" value="Aminoglycoside_PTrfase"/>
</dbReference>
<dbReference type="AlphaFoldDB" id="A0A4R0IWP1"/>
<dbReference type="SUPFAM" id="SSF56112">
    <property type="entry name" value="Protein kinase-like (PK-like)"/>
    <property type="match status" value="1"/>
</dbReference>
<comment type="caution">
    <text evidence="2">The sequence shown here is derived from an EMBL/GenBank/DDBJ whole genome shotgun (WGS) entry which is preliminary data.</text>
</comment>
<keyword evidence="2" id="KW-0808">Transferase</keyword>
<evidence type="ECO:0000313" key="2">
    <source>
        <dbReference type="EMBL" id="TCC36046.1"/>
    </source>
</evidence>
<accession>A0A4R0IWP1</accession>
<proteinExistence type="predicted"/>
<evidence type="ECO:0000259" key="1">
    <source>
        <dbReference type="Pfam" id="PF01636"/>
    </source>
</evidence>
<dbReference type="Pfam" id="PF01636">
    <property type="entry name" value="APH"/>
    <property type="match status" value="1"/>
</dbReference>
<protein>
    <submittedName>
        <fullName evidence="2">Aminoglycoside phosphotransferase family protein</fullName>
    </submittedName>
</protein>
<evidence type="ECO:0000313" key="3">
    <source>
        <dbReference type="Proteomes" id="UP000294225"/>
    </source>
</evidence>
<dbReference type="EMBL" id="SJKC01000003">
    <property type="protein sequence ID" value="TCC36046.1"/>
    <property type="molecule type" value="Genomic_DNA"/>
</dbReference>